<dbReference type="InterPro" id="IPR052350">
    <property type="entry name" value="Metallo-dep_Lactonases"/>
</dbReference>
<dbReference type="OrthoDB" id="5450317at2"/>
<name>A0A2N3U868_9BACT</name>
<accession>A0A2N3U868</accession>
<evidence type="ECO:0000259" key="2">
    <source>
        <dbReference type="Pfam" id="PF04909"/>
    </source>
</evidence>
<keyword evidence="4" id="KW-1185">Reference proteome</keyword>
<comment type="similarity">
    <text evidence="1">Belongs to the metallo-dependent hydrolases superfamily.</text>
</comment>
<reference evidence="3 4" key="1">
    <citation type="submission" date="2017-12" db="EMBL/GenBank/DDBJ databases">
        <title>Genomic Encyclopedia of Type Strains, Phase III (KMG-III): the genomes of soil and plant-associated and newly described type strains.</title>
        <authorList>
            <person name="Whitman W."/>
        </authorList>
    </citation>
    <scope>NUCLEOTIDE SEQUENCE [LARGE SCALE GENOMIC DNA]</scope>
    <source>
        <strain evidence="3 4">LP43</strain>
    </source>
</reference>
<dbReference type="Pfam" id="PF04909">
    <property type="entry name" value="Amidohydro_2"/>
    <property type="match status" value="1"/>
</dbReference>
<dbReference type="EMBL" id="PJMU01000003">
    <property type="protein sequence ID" value="PKV62924.1"/>
    <property type="molecule type" value="Genomic_DNA"/>
</dbReference>
<dbReference type="RefSeq" id="WP_101445139.1">
    <property type="nucleotide sequence ID" value="NZ_PJMU01000003.1"/>
</dbReference>
<dbReference type="Gene3D" id="3.20.20.140">
    <property type="entry name" value="Metal-dependent hydrolases"/>
    <property type="match status" value="1"/>
</dbReference>
<dbReference type="AlphaFoldDB" id="A0A2N3U868"/>
<protein>
    <submittedName>
        <fullName evidence="3">L-fuconolactonase</fullName>
    </submittedName>
</protein>
<dbReference type="PANTHER" id="PTHR43569">
    <property type="entry name" value="AMIDOHYDROLASE"/>
    <property type="match status" value="1"/>
</dbReference>
<gene>
    <name evidence="3" type="ORF">BD749_2754</name>
</gene>
<sequence>MVKIDAHQHFWQYNPERDSWITDEMASIRRDFMPSDLEPLLRQHGFDGCVLVQSAQPEAENRFLLEQAHDFVKGVVGWVELQDENLDARLDYYSQFPKMKGFRYILQGQPDKALMLRPDFMRGIGKLARYGYTYDLLIYRDQLAYAEQLVAHFPNQPFVLDHLAKPDIRNQELRNWRKGISALAVHENTYCKLSGMVTEADWRNWKKEDFIPYLDTAVEAFGTKRILFGSDWPVCLVAASYADMLGIVEEYFASFSETEQAAFFGGNAARFYNLT</sequence>
<proteinExistence type="inferred from homology"/>
<dbReference type="Proteomes" id="UP000233782">
    <property type="component" value="Unassembled WGS sequence"/>
</dbReference>
<dbReference type="InterPro" id="IPR006680">
    <property type="entry name" value="Amidohydro-rel"/>
</dbReference>
<dbReference type="InterPro" id="IPR032466">
    <property type="entry name" value="Metal_Hydrolase"/>
</dbReference>
<evidence type="ECO:0000256" key="1">
    <source>
        <dbReference type="ARBA" id="ARBA00038310"/>
    </source>
</evidence>
<organism evidence="3 4">
    <name type="scientific">Pontibacter ramchanderi</name>
    <dbReference type="NCBI Taxonomy" id="1179743"/>
    <lineage>
        <taxon>Bacteria</taxon>
        <taxon>Pseudomonadati</taxon>
        <taxon>Bacteroidota</taxon>
        <taxon>Cytophagia</taxon>
        <taxon>Cytophagales</taxon>
        <taxon>Hymenobacteraceae</taxon>
        <taxon>Pontibacter</taxon>
    </lineage>
</organism>
<comment type="caution">
    <text evidence="3">The sequence shown here is derived from an EMBL/GenBank/DDBJ whole genome shotgun (WGS) entry which is preliminary data.</text>
</comment>
<dbReference type="SUPFAM" id="SSF51556">
    <property type="entry name" value="Metallo-dependent hydrolases"/>
    <property type="match status" value="1"/>
</dbReference>
<feature type="domain" description="Amidohydrolase-related" evidence="2">
    <location>
        <begin position="4"/>
        <end position="274"/>
    </location>
</feature>
<evidence type="ECO:0000313" key="4">
    <source>
        <dbReference type="Proteomes" id="UP000233782"/>
    </source>
</evidence>
<dbReference type="GO" id="GO:0016787">
    <property type="term" value="F:hydrolase activity"/>
    <property type="evidence" value="ECO:0007669"/>
    <property type="project" value="InterPro"/>
</dbReference>
<dbReference type="PANTHER" id="PTHR43569:SF2">
    <property type="entry name" value="AMIDOHYDROLASE-RELATED DOMAIN-CONTAINING PROTEIN"/>
    <property type="match status" value="1"/>
</dbReference>
<evidence type="ECO:0000313" key="3">
    <source>
        <dbReference type="EMBL" id="PKV62924.1"/>
    </source>
</evidence>